<sequence>MPPFGATSPSPSASGGDVAPDLGDLHRRRGAQKILLRKMIEIDTNWSASRTAACGPPATMIRLTLATAFSCKPPWSNRCTSGPRLAPSRILIRLGRLPDLG</sequence>
<organism evidence="2 3">
    <name type="scientific">Sesamum alatum</name>
    <dbReference type="NCBI Taxonomy" id="300844"/>
    <lineage>
        <taxon>Eukaryota</taxon>
        <taxon>Viridiplantae</taxon>
        <taxon>Streptophyta</taxon>
        <taxon>Embryophyta</taxon>
        <taxon>Tracheophyta</taxon>
        <taxon>Spermatophyta</taxon>
        <taxon>Magnoliopsida</taxon>
        <taxon>eudicotyledons</taxon>
        <taxon>Gunneridae</taxon>
        <taxon>Pentapetalae</taxon>
        <taxon>asterids</taxon>
        <taxon>lamiids</taxon>
        <taxon>Lamiales</taxon>
        <taxon>Pedaliaceae</taxon>
        <taxon>Sesamum</taxon>
    </lineage>
</organism>
<keyword evidence="3" id="KW-1185">Reference proteome</keyword>
<dbReference type="Proteomes" id="UP001293254">
    <property type="component" value="Unassembled WGS sequence"/>
</dbReference>
<gene>
    <name evidence="2" type="ORF">Salat_2665100</name>
</gene>
<evidence type="ECO:0000313" key="3">
    <source>
        <dbReference type="Proteomes" id="UP001293254"/>
    </source>
</evidence>
<evidence type="ECO:0000256" key="1">
    <source>
        <dbReference type="SAM" id="MobiDB-lite"/>
    </source>
</evidence>
<proteinExistence type="predicted"/>
<feature type="compositionally biased region" description="Low complexity" evidence="1">
    <location>
        <begin position="1"/>
        <end position="16"/>
    </location>
</feature>
<protein>
    <submittedName>
        <fullName evidence="2">Uncharacterized protein</fullName>
    </submittedName>
</protein>
<dbReference type="EMBL" id="JACGWO010000011">
    <property type="protein sequence ID" value="KAK4415577.1"/>
    <property type="molecule type" value="Genomic_DNA"/>
</dbReference>
<accession>A0AAE2CB25</accession>
<reference evidence="2" key="1">
    <citation type="submission" date="2020-06" db="EMBL/GenBank/DDBJ databases">
        <authorList>
            <person name="Li T."/>
            <person name="Hu X."/>
            <person name="Zhang T."/>
            <person name="Song X."/>
            <person name="Zhang H."/>
            <person name="Dai N."/>
            <person name="Sheng W."/>
            <person name="Hou X."/>
            <person name="Wei L."/>
        </authorList>
    </citation>
    <scope>NUCLEOTIDE SEQUENCE</scope>
    <source>
        <strain evidence="2">3651</strain>
        <tissue evidence="2">Leaf</tissue>
    </source>
</reference>
<comment type="caution">
    <text evidence="2">The sequence shown here is derived from an EMBL/GenBank/DDBJ whole genome shotgun (WGS) entry which is preliminary data.</text>
</comment>
<feature type="region of interest" description="Disordered" evidence="1">
    <location>
        <begin position="1"/>
        <end position="24"/>
    </location>
</feature>
<evidence type="ECO:0000313" key="2">
    <source>
        <dbReference type="EMBL" id="KAK4415577.1"/>
    </source>
</evidence>
<reference evidence="2" key="2">
    <citation type="journal article" date="2024" name="Plant">
        <title>Genomic evolution and insights into agronomic trait innovations of Sesamum species.</title>
        <authorList>
            <person name="Miao H."/>
            <person name="Wang L."/>
            <person name="Qu L."/>
            <person name="Liu H."/>
            <person name="Sun Y."/>
            <person name="Le M."/>
            <person name="Wang Q."/>
            <person name="Wei S."/>
            <person name="Zheng Y."/>
            <person name="Lin W."/>
            <person name="Duan Y."/>
            <person name="Cao H."/>
            <person name="Xiong S."/>
            <person name="Wang X."/>
            <person name="Wei L."/>
            <person name="Li C."/>
            <person name="Ma Q."/>
            <person name="Ju M."/>
            <person name="Zhao R."/>
            <person name="Li G."/>
            <person name="Mu C."/>
            <person name="Tian Q."/>
            <person name="Mei H."/>
            <person name="Zhang T."/>
            <person name="Gao T."/>
            <person name="Zhang H."/>
        </authorList>
    </citation>
    <scope>NUCLEOTIDE SEQUENCE</scope>
    <source>
        <strain evidence="2">3651</strain>
    </source>
</reference>
<dbReference type="AlphaFoldDB" id="A0AAE2CB25"/>
<name>A0AAE2CB25_9LAMI</name>